<dbReference type="CDD" id="cd07324">
    <property type="entry name" value="M48C_Oma1-like"/>
    <property type="match status" value="1"/>
</dbReference>
<evidence type="ECO:0000313" key="9">
    <source>
        <dbReference type="EMBL" id="OWV33620.1"/>
    </source>
</evidence>
<dbReference type="OrthoDB" id="9814887at2"/>
<gene>
    <name evidence="9" type="ORF">B5C34_09195</name>
</gene>
<dbReference type="GO" id="GO:0046872">
    <property type="term" value="F:metal ion binding"/>
    <property type="evidence" value="ECO:0007669"/>
    <property type="project" value="UniProtKB-KW"/>
</dbReference>
<evidence type="ECO:0000256" key="5">
    <source>
        <dbReference type="ARBA" id="ARBA00022833"/>
    </source>
</evidence>
<reference evidence="10" key="1">
    <citation type="submission" date="2017-05" db="EMBL/GenBank/DDBJ databases">
        <authorList>
            <person name="Lin X."/>
        </authorList>
    </citation>
    <scope>NUCLEOTIDE SEQUENCE [LARGE SCALE GENOMIC DNA]</scope>
    <source>
        <strain evidence="10">JLT2012</strain>
    </source>
</reference>
<dbReference type="InterPro" id="IPR051156">
    <property type="entry name" value="Mito/Outer_Membr_Metalloprot"/>
</dbReference>
<evidence type="ECO:0000259" key="8">
    <source>
        <dbReference type="Pfam" id="PF01435"/>
    </source>
</evidence>
<dbReference type="EMBL" id="NFZT01000001">
    <property type="protein sequence ID" value="OWV33620.1"/>
    <property type="molecule type" value="Genomic_DNA"/>
</dbReference>
<sequence>MKLSRVFLLVLALCALPARPAAAQSILRDAETEAWLDDLAAPLVEAAGLDPANFDVVLVNDNSLNAFVVGGQRVYIHSGTILQADNANQIQGILAHEIGHVAGGHAIRFGDEAGGTATGISILSLVAAVGAIAGGAPDAGMALMGLGQRAATGKVLAFSRQQEARTDLAGSKFLETAGISAKGYLQFYEKLENQEFRYAVPQDEQTEYLRTHPSPANRIATLRELSETSPYWDTPTDPELERRFRRVQAKLFGYVENPERTLRTYPPSDRSTEAHLARAYAYHKSAYPEEAAAEADALLAENPDDPFVLELKGQVLLESGSPAEAIEPLERSLAADPNQPLIATLLGHALLSTEEPERVDRAVAVLREAVRQDRNNPFAWYQLGIAYSRQGDEARASLATAEQQALSRQPGLAVRSARMAMDGIEKGTPDWLRAQDILLVAQAQMEDERRR</sequence>
<dbReference type="Pfam" id="PF13431">
    <property type="entry name" value="TPR_17"/>
    <property type="match status" value="1"/>
</dbReference>
<dbReference type="InterPro" id="IPR011990">
    <property type="entry name" value="TPR-like_helical_dom_sf"/>
</dbReference>
<dbReference type="SUPFAM" id="SSF48452">
    <property type="entry name" value="TPR-like"/>
    <property type="match status" value="1"/>
</dbReference>
<comment type="caution">
    <text evidence="9">The sequence shown here is derived from an EMBL/GenBank/DDBJ whole genome shotgun (WGS) entry which is preliminary data.</text>
</comment>
<dbReference type="Gene3D" id="1.25.40.10">
    <property type="entry name" value="Tetratricopeptide repeat domain"/>
    <property type="match status" value="1"/>
</dbReference>
<name>A0A219B5H6_9SPHN</name>
<organism evidence="9 10">
    <name type="scientific">Pacificimonas flava</name>
    <dbReference type="NCBI Taxonomy" id="1234595"/>
    <lineage>
        <taxon>Bacteria</taxon>
        <taxon>Pseudomonadati</taxon>
        <taxon>Pseudomonadota</taxon>
        <taxon>Alphaproteobacteria</taxon>
        <taxon>Sphingomonadales</taxon>
        <taxon>Sphingosinicellaceae</taxon>
        <taxon>Pacificimonas</taxon>
    </lineage>
</organism>
<keyword evidence="3" id="KW-0479">Metal-binding</keyword>
<evidence type="ECO:0000256" key="3">
    <source>
        <dbReference type="ARBA" id="ARBA00022723"/>
    </source>
</evidence>
<evidence type="ECO:0000313" key="10">
    <source>
        <dbReference type="Proteomes" id="UP000198462"/>
    </source>
</evidence>
<evidence type="ECO:0000256" key="7">
    <source>
        <dbReference type="SAM" id="SignalP"/>
    </source>
</evidence>
<dbReference type="Pfam" id="PF13432">
    <property type="entry name" value="TPR_16"/>
    <property type="match status" value="1"/>
</dbReference>
<keyword evidence="7" id="KW-0732">Signal</keyword>
<evidence type="ECO:0000256" key="2">
    <source>
        <dbReference type="ARBA" id="ARBA00022670"/>
    </source>
</evidence>
<keyword evidence="2" id="KW-0645">Protease</keyword>
<feature type="signal peptide" evidence="7">
    <location>
        <begin position="1"/>
        <end position="23"/>
    </location>
</feature>
<feature type="domain" description="Peptidase M48" evidence="8">
    <location>
        <begin position="32"/>
        <end position="225"/>
    </location>
</feature>
<dbReference type="Proteomes" id="UP000198462">
    <property type="component" value="Unassembled WGS sequence"/>
</dbReference>
<keyword evidence="10" id="KW-1185">Reference proteome</keyword>
<dbReference type="GO" id="GO:0051603">
    <property type="term" value="P:proteolysis involved in protein catabolic process"/>
    <property type="evidence" value="ECO:0007669"/>
    <property type="project" value="TreeGrafter"/>
</dbReference>
<proteinExistence type="predicted"/>
<evidence type="ECO:0000256" key="4">
    <source>
        <dbReference type="ARBA" id="ARBA00022801"/>
    </source>
</evidence>
<evidence type="ECO:0000256" key="6">
    <source>
        <dbReference type="ARBA" id="ARBA00023049"/>
    </source>
</evidence>
<dbReference type="InterPro" id="IPR001915">
    <property type="entry name" value="Peptidase_M48"/>
</dbReference>
<comment type="cofactor">
    <cofactor evidence="1">
        <name>Zn(2+)</name>
        <dbReference type="ChEBI" id="CHEBI:29105"/>
    </cofactor>
</comment>
<keyword evidence="4" id="KW-0378">Hydrolase</keyword>
<dbReference type="GO" id="GO:0016020">
    <property type="term" value="C:membrane"/>
    <property type="evidence" value="ECO:0007669"/>
    <property type="project" value="TreeGrafter"/>
</dbReference>
<protein>
    <submittedName>
        <fullName evidence="9">Peptidase M48</fullName>
    </submittedName>
</protein>
<dbReference type="AlphaFoldDB" id="A0A219B5H6"/>
<dbReference type="RefSeq" id="WP_088712393.1">
    <property type="nucleotide sequence ID" value="NZ_NFZT01000001.1"/>
</dbReference>
<dbReference type="PANTHER" id="PTHR22726">
    <property type="entry name" value="METALLOENDOPEPTIDASE OMA1"/>
    <property type="match status" value="1"/>
</dbReference>
<keyword evidence="6" id="KW-0482">Metalloprotease</keyword>
<dbReference type="GO" id="GO:0004222">
    <property type="term" value="F:metalloendopeptidase activity"/>
    <property type="evidence" value="ECO:0007669"/>
    <property type="project" value="InterPro"/>
</dbReference>
<evidence type="ECO:0000256" key="1">
    <source>
        <dbReference type="ARBA" id="ARBA00001947"/>
    </source>
</evidence>
<feature type="chain" id="PRO_5013030373" evidence="7">
    <location>
        <begin position="24"/>
        <end position="451"/>
    </location>
</feature>
<keyword evidence="5" id="KW-0862">Zinc</keyword>
<dbReference type="Gene3D" id="3.30.2010.10">
    <property type="entry name" value="Metalloproteases ('zincins'), catalytic domain"/>
    <property type="match status" value="1"/>
</dbReference>
<accession>A0A219B5H6</accession>
<dbReference type="Pfam" id="PF01435">
    <property type="entry name" value="Peptidase_M48"/>
    <property type="match status" value="1"/>
</dbReference>
<dbReference type="PANTHER" id="PTHR22726:SF1">
    <property type="entry name" value="METALLOENDOPEPTIDASE OMA1, MITOCHONDRIAL"/>
    <property type="match status" value="1"/>
</dbReference>